<reference evidence="2 3" key="1">
    <citation type="submission" date="2019-09" db="EMBL/GenBank/DDBJ databases">
        <title>Taxonomy of Antarctic Massilia spp.: description of Massilia rubra sp. nov., Massilia aquatica sp. nov., Massilia mucilaginosa sp. nov., Massilia frigida sp. nov. isolated from streams, lakes and regoliths.</title>
        <authorList>
            <person name="Holochova P."/>
            <person name="Sedlacek I."/>
            <person name="Kralova S."/>
            <person name="Maslanova I."/>
            <person name="Busse H.-J."/>
            <person name="Stankova E."/>
            <person name="Vrbovska V."/>
            <person name="Kovarovic V."/>
            <person name="Bartak M."/>
            <person name="Svec P."/>
            <person name="Pantucek R."/>
        </authorList>
    </citation>
    <scope>NUCLEOTIDE SEQUENCE [LARGE SCALE GENOMIC DNA]</scope>
    <source>
        <strain evidence="2 3">CCM 8692</strain>
    </source>
</reference>
<name>A0ABX0LR76_9BURK</name>
<evidence type="ECO:0000313" key="3">
    <source>
        <dbReference type="Proteomes" id="UP000785613"/>
    </source>
</evidence>
<gene>
    <name evidence="2" type="ORF">F0185_13850</name>
</gene>
<protein>
    <recommendedName>
        <fullName evidence="4">Chemotaxis methyl-accepting receptor HlyB-like 4HB MCP domain-containing protein</fullName>
    </recommendedName>
</protein>
<evidence type="ECO:0000256" key="1">
    <source>
        <dbReference type="SAM" id="Phobius"/>
    </source>
</evidence>
<feature type="transmembrane region" description="Helical" evidence="1">
    <location>
        <begin position="131"/>
        <end position="155"/>
    </location>
</feature>
<dbReference type="EMBL" id="VUYU01000008">
    <property type="protein sequence ID" value="NHZ34667.1"/>
    <property type="molecule type" value="Genomic_DNA"/>
</dbReference>
<evidence type="ECO:0008006" key="4">
    <source>
        <dbReference type="Google" id="ProtNLM"/>
    </source>
</evidence>
<dbReference type="Proteomes" id="UP000785613">
    <property type="component" value="Unassembled WGS sequence"/>
</dbReference>
<keyword evidence="1" id="KW-0472">Membrane</keyword>
<keyword evidence="3" id="KW-1185">Reference proteome</keyword>
<dbReference type="RefSeq" id="WP_167225375.1">
    <property type="nucleotide sequence ID" value="NZ_VUYU01000008.1"/>
</dbReference>
<proteinExistence type="predicted"/>
<organism evidence="2 3">
    <name type="scientific">Massilia rubra</name>
    <dbReference type="NCBI Taxonomy" id="2607910"/>
    <lineage>
        <taxon>Bacteria</taxon>
        <taxon>Pseudomonadati</taxon>
        <taxon>Pseudomonadota</taxon>
        <taxon>Betaproteobacteria</taxon>
        <taxon>Burkholderiales</taxon>
        <taxon>Oxalobacteraceae</taxon>
        <taxon>Telluria group</taxon>
        <taxon>Massilia</taxon>
    </lineage>
</organism>
<keyword evidence="1" id="KW-0812">Transmembrane</keyword>
<evidence type="ECO:0000313" key="2">
    <source>
        <dbReference type="EMBL" id="NHZ34667.1"/>
    </source>
</evidence>
<accession>A0ABX0LR76</accession>
<sequence>MSHIYSMLVSGPDDVPGALAYVAYKRMQNEWRVQFHTTHSREPDVHEETSFAQIQMLSANIESLKERGGLMATEFVQEILNEKMAALAIRVSQSELAQQFSALNTNILSNLQQIQTQLGEKKTIGGWMKDIGTAFVSSLALVAIVGSILTGYVGLAKLTASTEKAVGIQTIPNPAFREPVSTPTVPQQ</sequence>
<comment type="caution">
    <text evidence="2">The sequence shown here is derived from an EMBL/GenBank/DDBJ whole genome shotgun (WGS) entry which is preliminary data.</text>
</comment>
<keyword evidence="1" id="KW-1133">Transmembrane helix</keyword>